<evidence type="ECO:0000313" key="1">
    <source>
        <dbReference type="EMBL" id="SVA87541.1"/>
    </source>
</evidence>
<dbReference type="InterPro" id="IPR006357">
    <property type="entry name" value="HAD-SF_hydro_IIA"/>
</dbReference>
<accession>A0A381ZF13</accession>
<dbReference type="Gene3D" id="3.40.50.1000">
    <property type="entry name" value="HAD superfamily/HAD-like"/>
    <property type="match status" value="2"/>
</dbReference>
<feature type="non-terminal residue" evidence="1">
    <location>
        <position position="208"/>
    </location>
</feature>
<dbReference type="InterPro" id="IPR036412">
    <property type="entry name" value="HAD-like_sf"/>
</dbReference>
<sequence length="208" mass="23866">MHNGIKGYIKAIKCVEKLYQEKKEIIIISNSSKRKETTIKRLPNLGFDPKHFMEVITSGEMIWQSLNNESHDFTKNLEKNCYHMYDQDKEDGKYFISGLEKFNFVKKIEDANFILACTPSPGYNVIDYIPLLTKALEKKLPFICANPDYETVENNSDELNICMGTIAQLYKSLGGEIFILGKPKIDIYIESTNKIKKLIKPRVLAVGD</sequence>
<dbReference type="InterPro" id="IPR023214">
    <property type="entry name" value="HAD_sf"/>
</dbReference>
<organism evidence="1">
    <name type="scientific">marine metagenome</name>
    <dbReference type="NCBI Taxonomy" id="408172"/>
    <lineage>
        <taxon>unclassified sequences</taxon>
        <taxon>metagenomes</taxon>
        <taxon>ecological metagenomes</taxon>
    </lineage>
</organism>
<name>A0A381ZF13_9ZZZZ</name>
<proteinExistence type="predicted"/>
<protein>
    <submittedName>
        <fullName evidence="1">Uncharacterized protein</fullName>
    </submittedName>
</protein>
<dbReference type="Pfam" id="PF13344">
    <property type="entry name" value="Hydrolase_6"/>
    <property type="match status" value="1"/>
</dbReference>
<dbReference type="SUPFAM" id="SSF56784">
    <property type="entry name" value="HAD-like"/>
    <property type="match status" value="1"/>
</dbReference>
<dbReference type="AlphaFoldDB" id="A0A381ZF13"/>
<dbReference type="EMBL" id="UINC01020973">
    <property type="protein sequence ID" value="SVA87541.1"/>
    <property type="molecule type" value="Genomic_DNA"/>
</dbReference>
<reference evidence="1" key="1">
    <citation type="submission" date="2018-05" db="EMBL/GenBank/DDBJ databases">
        <authorList>
            <person name="Lanie J.A."/>
            <person name="Ng W.-L."/>
            <person name="Kazmierczak K.M."/>
            <person name="Andrzejewski T.M."/>
            <person name="Davidsen T.M."/>
            <person name="Wayne K.J."/>
            <person name="Tettelin H."/>
            <person name="Glass J.I."/>
            <person name="Rusch D."/>
            <person name="Podicherti R."/>
            <person name="Tsui H.-C.T."/>
            <person name="Winkler M.E."/>
        </authorList>
    </citation>
    <scope>NUCLEOTIDE SEQUENCE</scope>
</reference>
<gene>
    <name evidence="1" type="ORF">METZ01_LOCUS140395</name>
</gene>